<dbReference type="PROSITE" id="PS51257">
    <property type="entry name" value="PROKAR_LIPOPROTEIN"/>
    <property type="match status" value="1"/>
</dbReference>
<reference evidence="3" key="1">
    <citation type="submission" date="2019-02" db="EMBL/GenBank/DDBJ databases">
        <title>Isolation and identification of novel species under the genus Muribaculum.</title>
        <authorList>
            <person name="Miyake S."/>
            <person name="Ding Y."/>
            <person name="Low A."/>
            <person name="Soh M."/>
            <person name="Seedorf H."/>
        </authorList>
    </citation>
    <scope>NUCLEOTIDE SEQUENCE [LARGE SCALE GENOMIC DNA]</scope>
    <source>
        <strain evidence="3">H5</strain>
    </source>
</reference>
<gene>
    <name evidence="2" type="ORF">E7747_00515</name>
</gene>
<evidence type="ECO:0000313" key="3">
    <source>
        <dbReference type="Proteomes" id="UP000297149"/>
    </source>
</evidence>
<keyword evidence="3" id="KW-1185">Reference proteome</keyword>
<sequence>MRRLFPVVASMMVLAACSKTPGYVISEGKMAEIMADLHTGEAVVDANSSTFRKDSVKQAFMQSICMRHGVTTQQLDTSLYWYGQNIQEYIKVYDKTISILESRIAEAEKAGGKSNDRPRSISLDGDSVNLWHGPASLRNSSNNPSEFLTFTFNTDKNWERGDRYTVSVTPINPRSAVFMTIVATYNDGTAEYVTLNEGSEGKKSLTLVLDSAKAAITVYGTIHYAPKPGEVSYLDSISVVRTRGRNDNAAARRGQQTTRMR</sequence>
<dbReference type="RefSeq" id="WP_136413394.1">
    <property type="nucleotide sequence ID" value="NZ_CP039396.1"/>
</dbReference>
<feature type="domain" description="DUF4296" evidence="1">
    <location>
        <begin position="21"/>
        <end position="103"/>
    </location>
</feature>
<dbReference type="EMBL" id="CP039396">
    <property type="protein sequence ID" value="QCD40920.1"/>
    <property type="molecule type" value="Genomic_DNA"/>
</dbReference>
<evidence type="ECO:0000259" key="1">
    <source>
        <dbReference type="Pfam" id="PF14129"/>
    </source>
</evidence>
<dbReference type="Pfam" id="PF14129">
    <property type="entry name" value="DUF4296"/>
    <property type="match status" value="1"/>
</dbReference>
<organism evidence="2 3">
    <name type="scientific">Duncaniella dubosii</name>
    <dbReference type="NCBI Taxonomy" id="2518971"/>
    <lineage>
        <taxon>Bacteria</taxon>
        <taxon>Pseudomonadati</taxon>
        <taxon>Bacteroidota</taxon>
        <taxon>Bacteroidia</taxon>
        <taxon>Bacteroidales</taxon>
        <taxon>Muribaculaceae</taxon>
        <taxon>Duncaniella</taxon>
    </lineage>
</organism>
<protein>
    <submittedName>
        <fullName evidence="2">DUF4296 domain-containing protein</fullName>
    </submittedName>
</protein>
<accession>A0A4P7W0R3</accession>
<dbReference type="InterPro" id="IPR025381">
    <property type="entry name" value="DUF4296"/>
</dbReference>
<name>A0A4P7W0R3_9BACT</name>
<dbReference type="AlphaFoldDB" id="A0A4P7W0R3"/>
<dbReference type="KEGG" id="ddb:E7747_00515"/>
<proteinExistence type="predicted"/>
<evidence type="ECO:0000313" key="2">
    <source>
        <dbReference type="EMBL" id="QCD40920.1"/>
    </source>
</evidence>
<dbReference type="Proteomes" id="UP000297149">
    <property type="component" value="Chromosome"/>
</dbReference>